<dbReference type="EMBL" id="JADAQX010000164">
    <property type="protein sequence ID" value="KAF8821559.1"/>
    <property type="molecule type" value="Genomic_DNA"/>
</dbReference>
<organism evidence="3 4">
    <name type="scientific">Cardiosporidium cionae</name>
    <dbReference type="NCBI Taxonomy" id="476202"/>
    <lineage>
        <taxon>Eukaryota</taxon>
        <taxon>Sar</taxon>
        <taxon>Alveolata</taxon>
        <taxon>Apicomplexa</taxon>
        <taxon>Aconoidasida</taxon>
        <taxon>Nephromycida</taxon>
        <taxon>Cardiosporidium</taxon>
    </lineage>
</organism>
<evidence type="ECO:0000259" key="2">
    <source>
        <dbReference type="PROSITE" id="PS51205"/>
    </source>
</evidence>
<dbReference type="PROSITE" id="PS51205">
    <property type="entry name" value="VPS9"/>
    <property type="match status" value="1"/>
</dbReference>
<dbReference type="InterPro" id="IPR051248">
    <property type="entry name" value="UPF0507/Ank_repeat_27"/>
</dbReference>
<evidence type="ECO:0000256" key="1">
    <source>
        <dbReference type="SAM" id="SignalP"/>
    </source>
</evidence>
<dbReference type="InterPro" id="IPR003123">
    <property type="entry name" value="VPS9"/>
</dbReference>
<evidence type="ECO:0000313" key="4">
    <source>
        <dbReference type="Proteomes" id="UP000823046"/>
    </source>
</evidence>
<dbReference type="Gene3D" id="1.20.1050.80">
    <property type="entry name" value="VPS9 domain"/>
    <property type="match status" value="1"/>
</dbReference>
<feature type="domain" description="VPS9" evidence="2">
    <location>
        <begin position="268"/>
        <end position="410"/>
    </location>
</feature>
<comment type="caution">
    <text evidence="3">The sequence shown here is derived from an EMBL/GenBank/DDBJ whole genome shotgun (WGS) entry which is preliminary data.</text>
</comment>
<gene>
    <name evidence="3" type="ORF">IE077_001874</name>
</gene>
<protein>
    <recommendedName>
        <fullName evidence="2">VPS9 domain-containing protein</fullName>
    </recommendedName>
</protein>
<dbReference type="Proteomes" id="UP000823046">
    <property type="component" value="Unassembled WGS sequence"/>
</dbReference>
<feature type="chain" id="PRO_5047165841" description="VPS9 domain-containing protein" evidence="1">
    <location>
        <begin position="22"/>
        <end position="410"/>
    </location>
</feature>
<keyword evidence="4" id="KW-1185">Reference proteome</keyword>
<evidence type="ECO:0000313" key="3">
    <source>
        <dbReference type="EMBL" id="KAF8821559.1"/>
    </source>
</evidence>
<dbReference type="PANTHER" id="PTHR24170:SF1">
    <property type="entry name" value="DOMAIN PROTEIN, PUTATIVE (AFU_ORTHOLOGUE AFUA_1G09870)-RELATED"/>
    <property type="match status" value="1"/>
</dbReference>
<dbReference type="Pfam" id="PF02204">
    <property type="entry name" value="VPS9"/>
    <property type="match status" value="1"/>
</dbReference>
<reference evidence="3 4" key="1">
    <citation type="journal article" date="2020" name="bioRxiv">
        <title>Metabolic contributions of an alphaproteobacterial endosymbiont in the apicomplexan Cardiosporidium cionae.</title>
        <authorList>
            <person name="Hunter E.S."/>
            <person name="Paight C.J."/>
            <person name="Lane C.E."/>
        </authorList>
    </citation>
    <scope>NUCLEOTIDE SEQUENCE [LARGE SCALE GENOMIC DNA]</scope>
    <source>
        <strain evidence="3">ESH_2018</strain>
    </source>
</reference>
<sequence>MSTAPSFLLAIEFSTLVSILTYEIKVERDIKPSLLSSGGYLRLPTLSLMLQSTEDLSTNPFMTVLRSNFEKLYRSVATKQAILLVPCAASLVGIPITQVFIELRNGCISTSFGFKEQRVCNVLKEENMYDQSAVFKVVCIDRPLQGRFEGSLTASLRESKQSNFLTALDSESVLETMKNWLQGSTLSAPLEAKIKSFEKTYVLTAGLENDAARRIAQICSEMQLAIDSIWRISQQNPLKHQQLYQIVERYAYIRLYPFLWNHLLQSLSAREAKLKKGILFHIRDKNSLLESLQVRPILCTIDVKLLTEKLETMESLQTPHEKLSCLQAVHKLIYSAIEDRMKKQLTYTRESIEVSADDVLGLLISTVGKSMLSNGLAHLAHMEMLISTQCCYKPLEKSNISNDVDIPEIV</sequence>
<dbReference type="PANTHER" id="PTHR24170">
    <property type="entry name" value="ANKYRIN REPEAT DOMAIN-CONTAINING PROTEIN 27"/>
    <property type="match status" value="1"/>
</dbReference>
<proteinExistence type="predicted"/>
<accession>A0ABQ7JC38</accession>
<keyword evidence="1" id="KW-0732">Signal</keyword>
<dbReference type="SUPFAM" id="SSF109993">
    <property type="entry name" value="VPS9 domain"/>
    <property type="match status" value="1"/>
</dbReference>
<name>A0ABQ7JC38_9APIC</name>
<dbReference type="InterPro" id="IPR037191">
    <property type="entry name" value="VPS9_dom_sf"/>
</dbReference>
<feature type="signal peptide" evidence="1">
    <location>
        <begin position="1"/>
        <end position="21"/>
    </location>
</feature>